<evidence type="ECO:0000256" key="6">
    <source>
        <dbReference type="ARBA" id="ARBA00023136"/>
    </source>
</evidence>
<gene>
    <name evidence="9" type="ORF">PBRA_006192</name>
    <name evidence="10" type="ORF">PLBR_LOCUS3317</name>
</gene>
<dbReference type="Pfam" id="PF06775">
    <property type="entry name" value="Seipin"/>
    <property type="match status" value="1"/>
</dbReference>
<dbReference type="STRING" id="37360.A0A0G4IRS9"/>
<keyword evidence="5" id="KW-0443">Lipid metabolism</keyword>
<dbReference type="PANTHER" id="PTHR21212:SF0">
    <property type="entry name" value="SEIPIN"/>
    <property type="match status" value="1"/>
</dbReference>
<dbReference type="GO" id="GO:0140042">
    <property type="term" value="P:lipid droplet formation"/>
    <property type="evidence" value="ECO:0007669"/>
    <property type="project" value="UniProtKB-ARBA"/>
</dbReference>
<evidence type="ECO:0008006" key="13">
    <source>
        <dbReference type="Google" id="ProtNLM"/>
    </source>
</evidence>
<dbReference type="PANTHER" id="PTHR21212">
    <property type="entry name" value="BERNARDINELLI-SEIP CONGENITAL LIPODYSTROPHY 2 HOMOLOG BSCL2 PROTEIN"/>
    <property type="match status" value="1"/>
</dbReference>
<feature type="region of interest" description="Disordered" evidence="7">
    <location>
        <begin position="292"/>
        <end position="368"/>
    </location>
</feature>
<evidence type="ECO:0000313" key="12">
    <source>
        <dbReference type="Proteomes" id="UP000290189"/>
    </source>
</evidence>
<geneLocation type="mitochondrion" evidence="10"/>
<evidence type="ECO:0000256" key="7">
    <source>
        <dbReference type="SAM" id="MobiDB-lite"/>
    </source>
</evidence>
<evidence type="ECO:0000256" key="8">
    <source>
        <dbReference type="SAM" id="Phobius"/>
    </source>
</evidence>
<reference evidence="10 12" key="2">
    <citation type="submission" date="2018-03" db="EMBL/GenBank/DDBJ databases">
        <authorList>
            <person name="Fogelqvist J."/>
        </authorList>
    </citation>
    <scope>NUCLEOTIDE SEQUENCE [LARGE SCALE GENOMIC DNA]</scope>
</reference>
<dbReference type="GO" id="GO:0005789">
    <property type="term" value="C:endoplasmic reticulum membrane"/>
    <property type="evidence" value="ECO:0007669"/>
    <property type="project" value="UniProtKB-SubCell"/>
</dbReference>
<evidence type="ECO:0000313" key="11">
    <source>
        <dbReference type="Proteomes" id="UP000039324"/>
    </source>
</evidence>
<proteinExistence type="predicted"/>
<evidence type="ECO:0000256" key="3">
    <source>
        <dbReference type="ARBA" id="ARBA00022824"/>
    </source>
</evidence>
<feature type="transmembrane region" description="Helical" evidence="8">
    <location>
        <begin position="49"/>
        <end position="74"/>
    </location>
</feature>
<feature type="compositionally biased region" description="Polar residues" evidence="7">
    <location>
        <begin position="356"/>
        <end position="368"/>
    </location>
</feature>
<feature type="compositionally biased region" description="Basic and acidic residues" evidence="7">
    <location>
        <begin position="341"/>
        <end position="350"/>
    </location>
</feature>
<keyword evidence="10" id="KW-0496">Mitochondrion</keyword>
<keyword evidence="6 8" id="KW-0472">Membrane</keyword>
<reference evidence="9 11" key="1">
    <citation type="submission" date="2015-02" db="EMBL/GenBank/DDBJ databases">
        <authorList>
            <person name="Chooi Y.-H."/>
        </authorList>
    </citation>
    <scope>NUCLEOTIDE SEQUENCE [LARGE SCALE GENOMIC DNA]</scope>
    <source>
        <strain evidence="9">E3</strain>
    </source>
</reference>
<keyword evidence="11" id="KW-1185">Reference proteome</keyword>
<organism evidence="9 11">
    <name type="scientific">Plasmodiophora brassicae</name>
    <name type="common">Clubroot disease agent</name>
    <dbReference type="NCBI Taxonomy" id="37360"/>
    <lineage>
        <taxon>Eukaryota</taxon>
        <taxon>Sar</taxon>
        <taxon>Rhizaria</taxon>
        <taxon>Endomyxa</taxon>
        <taxon>Phytomyxea</taxon>
        <taxon>Plasmodiophorida</taxon>
        <taxon>Plasmodiophoridae</taxon>
        <taxon>Plasmodiophora</taxon>
    </lineage>
</organism>
<dbReference type="EMBL" id="CDSF01000082">
    <property type="protein sequence ID" value="CEO98078.1"/>
    <property type="molecule type" value="Genomic_DNA"/>
</dbReference>
<evidence type="ECO:0000256" key="5">
    <source>
        <dbReference type="ARBA" id="ARBA00023098"/>
    </source>
</evidence>
<accession>A0A0G4IRS9</accession>
<dbReference type="EMBL" id="OVEO01000005">
    <property type="protein sequence ID" value="SPQ96102.1"/>
    <property type="molecule type" value="Genomic_DNA"/>
</dbReference>
<evidence type="ECO:0000313" key="10">
    <source>
        <dbReference type="EMBL" id="SPQ96102.1"/>
    </source>
</evidence>
<evidence type="ECO:0000256" key="1">
    <source>
        <dbReference type="ARBA" id="ARBA00004477"/>
    </source>
</evidence>
<evidence type="ECO:0000256" key="2">
    <source>
        <dbReference type="ARBA" id="ARBA00022692"/>
    </source>
</evidence>
<evidence type="ECO:0000313" key="9">
    <source>
        <dbReference type="EMBL" id="CEO98078.1"/>
    </source>
</evidence>
<dbReference type="GO" id="GO:0006629">
    <property type="term" value="P:lipid metabolic process"/>
    <property type="evidence" value="ECO:0007669"/>
    <property type="project" value="UniProtKB-KW"/>
</dbReference>
<evidence type="ECO:0000256" key="4">
    <source>
        <dbReference type="ARBA" id="ARBA00022989"/>
    </source>
</evidence>
<keyword evidence="2 8" id="KW-0812">Transmembrane</keyword>
<dbReference type="CDD" id="cd23995">
    <property type="entry name" value="Seipin_BSCL2_like"/>
    <property type="match status" value="1"/>
</dbReference>
<feature type="transmembrane region" description="Helical" evidence="8">
    <location>
        <begin position="257"/>
        <end position="282"/>
    </location>
</feature>
<keyword evidence="3" id="KW-0256">Endoplasmic reticulum</keyword>
<comment type="subcellular location">
    <subcellularLocation>
        <location evidence="1">Endoplasmic reticulum membrane</location>
        <topology evidence="1">Multi-pass membrane protein</topology>
    </subcellularLocation>
</comment>
<dbReference type="AlphaFoldDB" id="A0A0G4IRS9"/>
<dbReference type="Proteomes" id="UP000290189">
    <property type="component" value="Unassembled WGS sequence"/>
</dbReference>
<dbReference type="OMA" id="GSILICW"/>
<keyword evidence="4 8" id="KW-1133">Transmembrane helix</keyword>
<dbReference type="InterPro" id="IPR009617">
    <property type="entry name" value="Seipin"/>
</dbReference>
<dbReference type="Proteomes" id="UP000039324">
    <property type="component" value="Unassembled WGS sequence"/>
</dbReference>
<sequence>MADPSEDAVDVWADSFGEFFRAPLWHLFENATTQLASLGVTSSKLVLQLWLALCVVLVQVAVSLVVYLLVYWWVIPPHRLEKPVYFDFSMRSPVALVSLGPRQWDVPAVTETGAPAGFLRTGLAYDIDVEFSMFDRVIDDHVGMLVLEATALSSAVVPTAHVAHSKRPIEIAKTHQLSRMAHQFIFFIPIALGFKRLDTRLSTRMFERFVEAADLPISKFNVTLITSYDHTGELHLTSAKLVFNVQLTGLRWIAFNLFWPCLVIGVSVLTFAQMLVLVIVIWRVRLALSGRRPSAPPRQPGARRMSEPQRKLSSGSEGVSAAPEPESPPTSPASSASDSSPHGDSRRGSDDLTEPLLNTINGERSSTE</sequence>
<name>A0A0G4IRS9_PLABS</name>
<protein>
    <recommendedName>
        <fullName evidence="13">Seipin</fullName>
    </recommendedName>
</protein>